<accession>A0A512AWC4</accession>
<dbReference type="EC" id="5.1.3.13" evidence="3"/>
<evidence type="ECO:0000313" key="10">
    <source>
        <dbReference type="EMBL" id="GEO04022.1"/>
    </source>
</evidence>
<organism evidence="10 11">
    <name type="scientific">Adhaeribacter aerolatus</name>
    <dbReference type="NCBI Taxonomy" id="670289"/>
    <lineage>
        <taxon>Bacteria</taxon>
        <taxon>Pseudomonadati</taxon>
        <taxon>Bacteroidota</taxon>
        <taxon>Cytophagia</taxon>
        <taxon>Cytophagales</taxon>
        <taxon>Hymenobacteraceae</taxon>
        <taxon>Adhaeribacter</taxon>
    </lineage>
</organism>
<keyword evidence="11" id="KW-1185">Reference proteome</keyword>
<comment type="function">
    <text evidence="2">Catalyzes the epimerization of the C3' and C5'positions of dTDP-6-deoxy-D-xylo-4-hexulose, forming dTDP-6-deoxy-L-lyxo-4-hexulose.</text>
</comment>
<dbReference type="PANTHER" id="PTHR21047">
    <property type="entry name" value="DTDP-6-DEOXY-D-GLUCOSE-3,5 EPIMERASE"/>
    <property type="match status" value="1"/>
</dbReference>
<dbReference type="InterPro" id="IPR000888">
    <property type="entry name" value="RmlC-like"/>
</dbReference>
<evidence type="ECO:0000256" key="2">
    <source>
        <dbReference type="ARBA" id="ARBA00001997"/>
    </source>
</evidence>
<evidence type="ECO:0000256" key="8">
    <source>
        <dbReference type="PIRSR" id="PIRSR600888-1"/>
    </source>
</evidence>
<evidence type="ECO:0000313" key="11">
    <source>
        <dbReference type="Proteomes" id="UP000321532"/>
    </source>
</evidence>
<dbReference type="Proteomes" id="UP000321532">
    <property type="component" value="Unassembled WGS sequence"/>
</dbReference>
<dbReference type="GO" id="GO:0000271">
    <property type="term" value="P:polysaccharide biosynthetic process"/>
    <property type="evidence" value="ECO:0007669"/>
    <property type="project" value="TreeGrafter"/>
</dbReference>
<dbReference type="GO" id="GO:0008830">
    <property type="term" value="F:dTDP-4-dehydrorhamnose 3,5-epimerase activity"/>
    <property type="evidence" value="ECO:0007669"/>
    <property type="project" value="UniProtKB-EC"/>
</dbReference>
<sequence>MKKLDSFPGGAFLFESHHFEDERGIFLKVFNTDNSFLNDYTVRQINYVTSVEKHTLRGLHYQRDTNAESKIFRVISGAAQVAFVDVRTDSPTYLQASTVVLDNPKRAVAIPRGFATGYLTLTAHTVMLYLADNDYNVGAEAGLLWNDPKLNINWQIKNPILSEKDKGWSIVSN</sequence>
<protein>
    <recommendedName>
        <fullName evidence="4">dTDP-4-dehydrorhamnose 3,5-epimerase</fullName>
        <ecNumber evidence="3">5.1.3.13</ecNumber>
    </recommendedName>
    <alternativeName>
        <fullName evidence="6">Thymidine diphospho-4-keto-rhamnose 3,5-epimerase</fullName>
    </alternativeName>
    <alternativeName>
        <fullName evidence="5">dTDP-4-keto-6-deoxyglucose 3,5-epimerase</fullName>
    </alternativeName>
    <alternativeName>
        <fullName evidence="7">dTDP-6-deoxy-D-xylo-4-hexulose 3,5-epimerase</fullName>
    </alternativeName>
</protein>
<dbReference type="Gene3D" id="2.60.120.10">
    <property type="entry name" value="Jelly Rolls"/>
    <property type="match status" value="1"/>
</dbReference>
<evidence type="ECO:0000256" key="5">
    <source>
        <dbReference type="ARBA" id="ARBA00029758"/>
    </source>
</evidence>
<dbReference type="Pfam" id="PF00908">
    <property type="entry name" value="dTDP_sugar_isom"/>
    <property type="match status" value="1"/>
</dbReference>
<gene>
    <name evidence="10" type="primary">rfbC_2</name>
    <name evidence="10" type="ORF">AAE02nite_16860</name>
</gene>
<evidence type="ECO:0000256" key="6">
    <source>
        <dbReference type="ARBA" id="ARBA00031424"/>
    </source>
</evidence>
<evidence type="ECO:0000256" key="7">
    <source>
        <dbReference type="ARBA" id="ARBA00033311"/>
    </source>
</evidence>
<comment type="caution">
    <text evidence="10">The sequence shown here is derived from an EMBL/GenBank/DDBJ whole genome shotgun (WGS) entry which is preliminary data.</text>
</comment>
<feature type="active site" description="Proton donor" evidence="8">
    <location>
        <position position="129"/>
    </location>
</feature>
<evidence type="ECO:0000256" key="9">
    <source>
        <dbReference type="PIRSR" id="PIRSR600888-3"/>
    </source>
</evidence>
<dbReference type="GO" id="GO:0019305">
    <property type="term" value="P:dTDP-rhamnose biosynthetic process"/>
    <property type="evidence" value="ECO:0007669"/>
    <property type="project" value="TreeGrafter"/>
</dbReference>
<feature type="site" description="Participates in a stacking interaction with the thymidine ring of dTDP-4-oxo-6-deoxyglucose" evidence="9">
    <location>
        <position position="135"/>
    </location>
</feature>
<feature type="active site" description="Proton acceptor" evidence="8">
    <location>
        <position position="60"/>
    </location>
</feature>
<comment type="catalytic activity">
    <reaction evidence="1">
        <text>dTDP-4-dehydro-6-deoxy-alpha-D-glucose = dTDP-4-dehydro-beta-L-rhamnose</text>
        <dbReference type="Rhea" id="RHEA:16969"/>
        <dbReference type="ChEBI" id="CHEBI:57649"/>
        <dbReference type="ChEBI" id="CHEBI:62830"/>
        <dbReference type="EC" id="5.1.3.13"/>
    </reaction>
</comment>
<dbReference type="RefSeq" id="WP_146897053.1">
    <property type="nucleotide sequence ID" value="NZ_BJYS01000009.1"/>
</dbReference>
<reference evidence="10 11" key="1">
    <citation type="submission" date="2019-07" db="EMBL/GenBank/DDBJ databases">
        <title>Whole genome shotgun sequence of Adhaeribacter aerolatus NBRC 106133.</title>
        <authorList>
            <person name="Hosoyama A."/>
            <person name="Uohara A."/>
            <person name="Ohji S."/>
            <person name="Ichikawa N."/>
        </authorList>
    </citation>
    <scope>NUCLEOTIDE SEQUENCE [LARGE SCALE GENOMIC DNA]</scope>
    <source>
        <strain evidence="10 11">NBRC 106133</strain>
    </source>
</reference>
<dbReference type="InterPro" id="IPR011051">
    <property type="entry name" value="RmlC_Cupin_sf"/>
</dbReference>
<evidence type="ECO:0000256" key="3">
    <source>
        <dbReference type="ARBA" id="ARBA00012098"/>
    </source>
</evidence>
<proteinExistence type="predicted"/>
<dbReference type="PANTHER" id="PTHR21047:SF2">
    <property type="entry name" value="THYMIDINE DIPHOSPHO-4-KETO-RHAMNOSE 3,5-EPIMERASE"/>
    <property type="match status" value="1"/>
</dbReference>
<name>A0A512AWC4_9BACT</name>
<dbReference type="AlphaFoldDB" id="A0A512AWC4"/>
<dbReference type="GO" id="GO:0005829">
    <property type="term" value="C:cytosol"/>
    <property type="evidence" value="ECO:0007669"/>
    <property type="project" value="TreeGrafter"/>
</dbReference>
<dbReference type="OrthoDB" id="9800680at2"/>
<evidence type="ECO:0000256" key="1">
    <source>
        <dbReference type="ARBA" id="ARBA00001298"/>
    </source>
</evidence>
<dbReference type="InterPro" id="IPR014710">
    <property type="entry name" value="RmlC-like_jellyroll"/>
</dbReference>
<dbReference type="EMBL" id="BJYS01000009">
    <property type="protein sequence ID" value="GEO04022.1"/>
    <property type="molecule type" value="Genomic_DNA"/>
</dbReference>
<dbReference type="SUPFAM" id="SSF51182">
    <property type="entry name" value="RmlC-like cupins"/>
    <property type="match status" value="1"/>
</dbReference>
<dbReference type="CDD" id="cd00438">
    <property type="entry name" value="cupin_RmlC"/>
    <property type="match status" value="1"/>
</dbReference>
<evidence type="ECO:0000256" key="4">
    <source>
        <dbReference type="ARBA" id="ARBA00019595"/>
    </source>
</evidence>